<dbReference type="AlphaFoldDB" id="A0AA51X607"/>
<name>A0AA51X607_9GAMM</name>
<dbReference type="EMBL" id="CP133548">
    <property type="protein sequence ID" value="WMS86379.1"/>
    <property type="molecule type" value="Genomic_DNA"/>
</dbReference>
<dbReference type="SUPFAM" id="SSF55298">
    <property type="entry name" value="YjgF-like"/>
    <property type="match status" value="1"/>
</dbReference>
<reference evidence="2 3" key="1">
    <citation type="submission" date="2023-08" db="EMBL/GenBank/DDBJ databases">
        <title>Pleionea litopenaei sp. nov., isolated from stomach of juvenile Litopenaeus vannamei.</title>
        <authorList>
            <person name="Rho A.M."/>
            <person name="Hwang C.Y."/>
        </authorList>
    </citation>
    <scope>NUCLEOTIDE SEQUENCE [LARGE SCALE GENOMIC DNA]</scope>
    <source>
        <strain evidence="2 3">HL-JVS1</strain>
    </source>
</reference>
<dbReference type="InterPro" id="IPR019897">
    <property type="entry name" value="RidA_CS"/>
</dbReference>
<dbReference type="InterPro" id="IPR006175">
    <property type="entry name" value="YjgF/YER057c/UK114"/>
</dbReference>
<dbReference type="Proteomes" id="UP001239782">
    <property type="component" value="Chromosome"/>
</dbReference>
<keyword evidence="3" id="KW-1185">Reference proteome</keyword>
<dbReference type="Pfam" id="PF01042">
    <property type="entry name" value="Ribonuc_L-PSP"/>
    <property type="match status" value="1"/>
</dbReference>
<dbReference type="KEGG" id="plei:Q9312_14240"/>
<accession>A0AA51X607</accession>
<sequence>MTKEIISTDQAPAAIGTYSQATKVGNTVYFSGQIPLDPVTMELKNASIEEQIHQVFKNLAAVAEAGGGSLNDIVKLNIFLTDLSCFATVNSIMAEYFAEPYPARAALGVKELPKGANVEMDGIMVVG</sequence>
<protein>
    <submittedName>
        <fullName evidence="2">RidA family protein</fullName>
    </submittedName>
</protein>
<evidence type="ECO:0000313" key="2">
    <source>
        <dbReference type="EMBL" id="WMS86379.1"/>
    </source>
</evidence>
<dbReference type="NCBIfam" id="TIGR00004">
    <property type="entry name" value="Rid family detoxifying hydrolase"/>
    <property type="match status" value="1"/>
</dbReference>
<gene>
    <name evidence="2" type="ORF">Q9312_14240</name>
</gene>
<dbReference type="InterPro" id="IPR035959">
    <property type="entry name" value="RutC-like_sf"/>
</dbReference>
<dbReference type="InterPro" id="IPR006056">
    <property type="entry name" value="RidA"/>
</dbReference>
<dbReference type="PANTHER" id="PTHR11803:SF39">
    <property type="entry name" value="2-IMINOBUTANOATE_2-IMINOPROPANOATE DEAMINASE"/>
    <property type="match status" value="1"/>
</dbReference>
<dbReference type="FunFam" id="3.30.1330.40:FF:000001">
    <property type="entry name" value="L-PSP family endoribonuclease"/>
    <property type="match status" value="1"/>
</dbReference>
<dbReference type="PANTHER" id="PTHR11803">
    <property type="entry name" value="2-IMINOBUTANOATE/2-IMINOPROPANOATE DEAMINASE RIDA"/>
    <property type="match status" value="1"/>
</dbReference>
<dbReference type="GO" id="GO:0019239">
    <property type="term" value="F:deaminase activity"/>
    <property type="evidence" value="ECO:0007669"/>
    <property type="project" value="TreeGrafter"/>
</dbReference>
<dbReference type="Gene3D" id="3.30.1330.40">
    <property type="entry name" value="RutC-like"/>
    <property type="match status" value="1"/>
</dbReference>
<dbReference type="RefSeq" id="WP_309201524.1">
    <property type="nucleotide sequence ID" value="NZ_CP133548.1"/>
</dbReference>
<comment type="similarity">
    <text evidence="1">Belongs to the RutC family.</text>
</comment>
<proteinExistence type="inferred from homology"/>
<evidence type="ECO:0000313" key="3">
    <source>
        <dbReference type="Proteomes" id="UP001239782"/>
    </source>
</evidence>
<organism evidence="2 3">
    <name type="scientific">Pleionea litopenaei</name>
    <dbReference type="NCBI Taxonomy" id="3070815"/>
    <lineage>
        <taxon>Bacteria</taxon>
        <taxon>Pseudomonadati</taxon>
        <taxon>Pseudomonadota</taxon>
        <taxon>Gammaproteobacteria</taxon>
        <taxon>Oceanospirillales</taxon>
        <taxon>Pleioneaceae</taxon>
        <taxon>Pleionea</taxon>
    </lineage>
</organism>
<evidence type="ECO:0000256" key="1">
    <source>
        <dbReference type="ARBA" id="ARBA00010552"/>
    </source>
</evidence>
<dbReference type="PROSITE" id="PS01094">
    <property type="entry name" value="UPF0076"/>
    <property type="match status" value="1"/>
</dbReference>
<dbReference type="GO" id="GO:0005829">
    <property type="term" value="C:cytosol"/>
    <property type="evidence" value="ECO:0007669"/>
    <property type="project" value="TreeGrafter"/>
</dbReference>
<dbReference type="CDD" id="cd00448">
    <property type="entry name" value="YjgF_YER057c_UK114_family"/>
    <property type="match status" value="1"/>
</dbReference>